<proteinExistence type="predicted"/>
<dbReference type="OrthoDB" id="10060090at2759"/>
<comment type="caution">
    <text evidence="1">The sequence shown here is derived from an EMBL/GenBank/DDBJ whole genome shotgun (WGS) entry which is preliminary data.</text>
</comment>
<sequence>MIIKKLPSIPVTPRSVIVERYSATPARPRDIIIEHASPLISQALDFDIVEDLSVPSSNYDQQYQFNSSAYYLNNAQTIFEPQYEYGTSSWGSQTANNNEKVEIYWTRPYEDTRVTLQHLRLPID</sequence>
<name>A0A814WRW0_9BILA</name>
<dbReference type="EMBL" id="CAJNOW010000009">
    <property type="protein sequence ID" value="CAF1205419.1"/>
    <property type="molecule type" value="Genomic_DNA"/>
</dbReference>
<protein>
    <submittedName>
        <fullName evidence="1">Uncharacterized protein</fullName>
    </submittedName>
</protein>
<evidence type="ECO:0000313" key="2">
    <source>
        <dbReference type="Proteomes" id="UP000663834"/>
    </source>
</evidence>
<dbReference type="AlphaFoldDB" id="A0A814WRW0"/>
<evidence type="ECO:0000313" key="1">
    <source>
        <dbReference type="EMBL" id="CAF1205419.1"/>
    </source>
</evidence>
<gene>
    <name evidence="1" type="ORF">KQP761_LOCUS64</name>
</gene>
<dbReference type="Proteomes" id="UP000663834">
    <property type="component" value="Unassembled WGS sequence"/>
</dbReference>
<reference evidence="1" key="1">
    <citation type="submission" date="2021-02" db="EMBL/GenBank/DDBJ databases">
        <authorList>
            <person name="Nowell W R."/>
        </authorList>
    </citation>
    <scope>NUCLEOTIDE SEQUENCE</scope>
</reference>
<organism evidence="1 2">
    <name type="scientific">Rotaria magnacalcarata</name>
    <dbReference type="NCBI Taxonomy" id="392030"/>
    <lineage>
        <taxon>Eukaryota</taxon>
        <taxon>Metazoa</taxon>
        <taxon>Spiralia</taxon>
        <taxon>Gnathifera</taxon>
        <taxon>Rotifera</taxon>
        <taxon>Eurotatoria</taxon>
        <taxon>Bdelloidea</taxon>
        <taxon>Philodinida</taxon>
        <taxon>Philodinidae</taxon>
        <taxon>Rotaria</taxon>
    </lineage>
</organism>
<accession>A0A814WRW0</accession>